<dbReference type="AlphaFoldDB" id="A0A8J7YP83"/>
<gene>
    <name evidence="2" type="ORF">KIY12_06585</name>
</gene>
<dbReference type="InterPro" id="IPR027417">
    <property type="entry name" value="P-loop_NTPase"/>
</dbReference>
<sequence length="236" mass="26139">MPEKEMYSELYRVKRIADDMPSFIPVTGDSRYLLKRGSTYAIRGEPGIVNRILHLIAYRIISLCGGDVIWVDGGNAFDPYVISELAQKCGRNPSDVLSRISIARAFTAHQMNSISMSALALSQVRDVSLLAVTGITDMFTTEIRWSEGKHLLKTALKRFSELTRGCGCWSVTTAGRELSGNVEMEYMLSHNVENVITVNYSDGVIEIDSADGFSSSGRWNSGTYQRSLLDYTLGAD</sequence>
<evidence type="ECO:0000313" key="3">
    <source>
        <dbReference type="Proteomes" id="UP000750197"/>
    </source>
</evidence>
<dbReference type="InterPro" id="IPR013632">
    <property type="entry name" value="Rad51_C"/>
</dbReference>
<feature type="domain" description="Rad51-like C-terminal" evidence="1">
    <location>
        <begin position="65"/>
        <end position="143"/>
    </location>
</feature>
<organism evidence="2 3">
    <name type="scientific">Candidatus Sysuiplasma superficiale</name>
    <dbReference type="NCBI Taxonomy" id="2823368"/>
    <lineage>
        <taxon>Archaea</taxon>
        <taxon>Methanobacteriati</taxon>
        <taxon>Thermoplasmatota</taxon>
        <taxon>Thermoplasmata</taxon>
        <taxon>Candidatus Sysuiplasmatales</taxon>
        <taxon>Candidatus Sysuiplasmataceae</taxon>
        <taxon>Candidatus Sysuiplasma</taxon>
    </lineage>
</organism>
<dbReference type="EMBL" id="JAHEAC010000057">
    <property type="protein sequence ID" value="MBX8644368.1"/>
    <property type="molecule type" value="Genomic_DNA"/>
</dbReference>
<dbReference type="SUPFAM" id="SSF52540">
    <property type="entry name" value="P-loop containing nucleoside triphosphate hydrolases"/>
    <property type="match status" value="1"/>
</dbReference>
<comment type="caution">
    <text evidence="2">The sequence shown here is derived from an EMBL/GenBank/DDBJ whole genome shotgun (WGS) entry which is preliminary data.</text>
</comment>
<dbReference type="Proteomes" id="UP000750197">
    <property type="component" value="Unassembled WGS sequence"/>
</dbReference>
<protein>
    <recommendedName>
        <fullName evidence="1">Rad51-like C-terminal domain-containing protein</fullName>
    </recommendedName>
</protein>
<dbReference type="Gene3D" id="3.40.50.300">
    <property type="entry name" value="P-loop containing nucleotide triphosphate hydrolases"/>
    <property type="match status" value="1"/>
</dbReference>
<proteinExistence type="predicted"/>
<evidence type="ECO:0000259" key="1">
    <source>
        <dbReference type="Pfam" id="PF08423"/>
    </source>
</evidence>
<name>A0A8J7YP83_9ARCH</name>
<accession>A0A8J7YP83</accession>
<dbReference type="Pfam" id="PF08423">
    <property type="entry name" value="Rad51"/>
    <property type="match status" value="1"/>
</dbReference>
<evidence type="ECO:0000313" key="2">
    <source>
        <dbReference type="EMBL" id="MBX8644368.1"/>
    </source>
</evidence>
<reference evidence="2" key="1">
    <citation type="submission" date="2021-05" db="EMBL/GenBank/DDBJ databases">
        <title>Genomic insights into ecological role and evolution of a novel Thermoplasmata order Candidatus Sysuiplasmatales.</title>
        <authorList>
            <person name="Yuan Y."/>
        </authorList>
    </citation>
    <scope>NUCLEOTIDE SEQUENCE</scope>
    <source>
        <strain evidence="2">TUT19-bin139</strain>
    </source>
</reference>